<dbReference type="PANTHER" id="PTHR43798">
    <property type="entry name" value="MONOACYLGLYCEROL LIPASE"/>
    <property type="match status" value="1"/>
</dbReference>
<dbReference type="KEGG" id="mey:TM49_22390"/>
<dbReference type="Pfam" id="PF00561">
    <property type="entry name" value="Abhydrolase_1"/>
    <property type="match status" value="1"/>
</dbReference>
<dbReference type="HOGENOM" id="CLU_2569772_0_0_5"/>
<dbReference type="GO" id="GO:0016787">
    <property type="term" value="F:hydrolase activity"/>
    <property type="evidence" value="ECO:0007669"/>
    <property type="project" value="UniProtKB-KW"/>
</dbReference>
<evidence type="ECO:0000313" key="4">
    <source>
        <dbReference type="Proteomes" id="UP000032611"/>
    </source>
</evidence>
<dbReference type="SUPFAM" id="SSF53474">
    <property type="entry name" value="alpha/beta-Hydrolases"/>
    <property type="match status" value="1"/>
</dbReference>
<dbReference type="InterPro" id="IPR050266">
    <property type="entry name" value="AB_hydrolase_sf"/>
</dbReference>
<dbReference type="Gene3D" id="3.40.50.1820">
    <property type="entry name" value="alpha/beta hydrolase"/>
    <property type="match status" value="1"/>
</dbReference>
<dbReference type="AlphaFoldDB" id="A0A0D5LWL5"/>
<dbReference type="PATRIC" id="fig|1486262.3.peg.4624"/>
<name>A0A0D5LWL5_MAREN</name>
<dbReference type="PANTHER" id="PTHR43798:SF31">
    <property type="entry name" value="AB HYDROLASE SUPERFAMILY PROTEIN YCLE"/>
    <property type="match status" value="1"/>
</dbReference>
<dbReference type="EMBL" id="CP010803">
    <property type="protein sequence ID" value="AJY47803.1"/>
    <property type="molecule type" value="Genomic_DNA"/>
</dbReference>
<keyword evidence="1" id="KW-0378">Hydrolase</keyword>
<accession>A0A0D5LWL5</accession>
<sequence>MNQENYDLKPLLPGIKVPTLITVGRHDWITPVSASEKIHALIPNSELVIFEKSGHAPQVEEAPKFQQTVRDFLRRAVAKSA</sequence>
<protein>
    <recommendedName>
        <fullName evidence="2">AB hydrolase-1 domain-containing protein</fullName>
    </recommendedName>
</protein>
<evidence type="ECO:0000259" key="2">
    <source>
        <dbReference type="Pfam" id="PF00561"/>
    </source>
</evidence>
<evidence type="ECO:0000256" key="1">
    <source>
        <dbReference type="ARBA" id="ARBA00022801"/>
    </source>
</evidence>
<proteinExistence type="predicted"/>
<reference evidence="3 4" key="1">
    <citation type="journal article" date="2015" name="Genome Announc.">
        <title>Complete genome sequence of Martelella endophytica YC6887, which has antifungal activity associated with a halophyte.</title>
        <authorList>
            <person name="Khan A."/>
            <person name="Khan H."/>
            <person name="Chung E.J."/>
            <person name="Hossain M.T."/>
            <person name="Chung Y.R."/>
        </authorList>
    </citation>
    <scope>NUCLEOTIDE SEQUENCE [LARGE SCALE GENOMIC DNA]</scope>
    <source>
        <strain evidence="3">YC6887</strain>
    </source>
</reference>
<dbReference type="GO" id="GO:0016020">
    <property type="term" value="C:membrane"/>
    <property type="evidence" value="ECO:0007669"/>
    <property type="project" value="TreeGrafter"/>
</dbReference>
<dbReference type="STRING" id="1486262.TM49_22390"/>
<keyword evidence="4" id="KW-1185">Reference proteome</keyword>
<gene>
    <name evidence="3" type="ORF">TM49_22390</name>
</gene>
<dbReference type="InterPro" id="IPR029058">
    <property type="entry name" value="AB_hydrolase_fold"/>
</dbReference>
<feature type="domain" description="AB hydrolase-1" evidence="2">
    <location>
        <begin position="7"/>
        <end position="61"/>
    </location>
</feature>
<evidence type="ECO:0000313" key="3">
    <source>
        <dbReference type="EMBL" id="AJY47803.1"/>
    </source>
</evidence>
<organism evidence="3 4">
    <name type="scientific">Martelella endophytica</name>
    <dbReference type="NCBI Taxonomy" id="1486262"/>
    <lineage>
        <taxon>Bacteria</taxon>
        <taxon>Pseudomonadati</taxon>
        <taxon>Pseudomonadota</taxon>
        <taxon>Alphaproteobacteria</taxon>
        <taxon>Hyphomicrobiales</taxon>
        <taxon>Aurantimonadaceae</taxon>
        <taxon>Martelella</taxon>
    </lineage>
</organism>
<dbReference type="Proteomes" id="UP000032611">
    <property type="component" value="Chromosome"/>
</dbReference>
<dbReference type="InterPro" id="IPR000073">
    <property type="entry name" value="AB_hydrolase_1"/>
</dbReference>